<reference evidence="1" key="1">
    <citation type="journal article" date="2021" name="Proc. Natl. Acad. Sci. U.S.A.">
        <title>A Catalog of Tens of Thousands of Viruses from Human Metagenomes Reveals Hidden Associations with Chronic Diseases.</title>
        <authorList>
            <person name="Tisza M.J."/>
            <person name="Buck C.B."/>
        </authorList>
    </citation>
    <scope>NUCLEOTIDE SEQUENCE</scope>
    <source>
        <strain evidence="1">CtelJ1</strain>
    </source>
</reference>
<proteinExistence type="predicted"/>
<organism evidence="1">
    <name type="scientific">CrAss-like virus sp. ctelJ1</name>
    <dbReference type="NCBI Taxonomy" id="2825838"/>
    <lineage>
        <taxon>Viruses</taxon>
        <taxon>Duplodnaviria</taxon>
        <taxon>Heunggongvirae</taxon>
        <taxon>Uroviricota</taxon>
        <taxon>Caudoviricetes</taxon>
        <taxon>Crassvirales</taxon>
    </lineage>
</organism>
<name>A0A8S5V2E3_9CAUD</name>
<evidence type="ECO:0000313" key="1">
    <source>
        <dbReference type="EMBL" id="DAG00922.1"/>
    </source>
</evidence>
<accession>A0A8S5V2E3</accession>
<dbReference type="EMBL" id="BK016184">
    <property type="protein sequence ID" value="DAG00922.1"/>
    <property type="molecule type" value="Genomic_DNA"/>
</dbReference>
<protein>
    <submittedName>
        <fullName evidence="1">Uncharacterized protein</fullName>
    </submittedName>
</protein>
<sequence>MKCIQTTMSRTKQMSQTISMESAENIPSPVDLTGRSRQLKSGLKEMTGSGTGIGRKTMIHENKKLVDKLCEQIDNLKSIVDFIDDHNGKSIGIGMGNTRITLRDIRWGGYINAIIDDNELIERFREFVCNEITLLEKKLKEF</sequence>